<reference evidence="2" key="1">
    <citation type="submission" date="2016-11" db="EMBL/GenBank/DDBJ databases">
        <authorList>
            <person name="Varghese N."/>
            <person name="Submissions S."/>
        </authorList>
    </citation>
    <scope>NUCLEOTIDE SEQUENCE [LARGE SCALE GENOMIC DNA]</scope>
    <source>
        <strain evidence="2">DSM 18095</strain>
    </source>
</reference>
<keyword evidence="2" id="KW-1185">Reference proteome</keyword>
<dbReference type="AlphaFoldDB" id="A0A1M4WIF7"/>
<dbReference type="GeneID" id="90993972"/>
<evidence type="ECO:0000313" key="2">
    <source>
        <dbReference type="Proteomes" id="UP000184114"/>
    </source>
</evidence>
<organism evidence="1 2">
    <name type="scientific">Tissierella praeacuta DSM 18095</name>
    <dbReference type="NCBI Taxonomy" id="1123404"/>
    <lineage>
        <taxon>Bacteria</taxon>
        <taxon>Bacillati</taxon>
        <taxon>Bacillota</taxon>
        <taxon>Tissierellia</taxon>
        <taxon>Tissierellales</taxon>
        <taxon>Tissierellaceae</taxon>
        <taxon>Tissierella</taxon>
    </lineage>
</organism>
<dbReference type="RefSeq" id="WP_072975720.1">
    <property type="nucleotide sequence ID" value="NZ_FQTY01000007.1"/>
</dbReference>
<protein>
    <submittedName>
        <fullName evidence="1">Uncharacterized protein</fullName>
    </submittedName>
</protein>
<proteinExistence type="predicted"/>
<accession>A0A1M4WIF7</accession>
<evidence type="ECO:0000313" key="1">
    <source>
        <dbReference type="EMBL" id="SHE80843.1"/>
    </source>
</evidence>
<name>A0A1M4WIF7_9FIRM</name>
<dbReference type="EMBL" id="FQTY01000007">
    <property type="protein sequence ID" value="SHE80843.1"/>
    <property type="molecule type" value="Genomic_DNA"/>
</dbReference>
<sequence>MNKHSLARNLISHIFLPLLLIFAITFTSNAASLERNNVSDIDSSEDFVIVPAEHEICNGYDYHLMYSRGWGFVYRGKFGQDAVFAFDGSCWQCKRCTEVLITEYDPLEVNYVGYYALWHAGYTIPAAGTYLYTNDIKFTSGSTVPNCRLRYEAYGREMELP</sequence>
<dbReference type="Proteomes" id="UP000184114">
    <property type="component" value="Unassembled WGS sequence"/>
</dbReference>
<gene>
    <name evidence="1" type="ORF">SAMN02745784_01868</name>
</gene>